<feature type="non-terminal residue" evidence="1">
    <location>
        <position position="1"/>
    </location>
</feature>
<proteinExistence type="predicted"/>
<comment type="caution">
    <text evidence="1">The sequence shown here is derived from an EMBL/GenBank/DDBJ whole genome shotgun (WGS) entry which is preliminary data.</text>
</comment>
<dbReference type="EMBL" id="CAJOBI010032815">
    <property type="protein sequence ID" value="CAF4281813.1"/>
    <property type="molecule type" value="Genomic_DNA"/>
</dbReference>
<organism evidence="1 2">
    <name type="scientific">Rotaria magnacalcarata</name>
    <dbReference type="NCBI Taxonomy" id="392030"/>
    <lineage>
        <taxon>Eukaryota</taxon>
        <taxon>Metazoa</taxon>
        <taxon>Spiralia</taxon>
        <taxon>Gnathifera</taxon>
        <taxon>Rotifera</taxon>
        <taxon>Eurotatoria</taxon>
        <taxon>Bdelloidea</taxon>
        <taxon>Philodinida</taxon>
        <taxon>Philodinidae</taxon>
        <taxon>Rotaria</taxon>
    </lineage>
</organism>
<evidence type="ECO:0000313" key="1">
    <source>
        <dbReference type="EMBL" id="CAF4281813.1"/>
    </source>
</evidence>
<dbReference type="Proteomes" id="UP000676336">
    <property type="component" value="Unassembled WGS sequence"/>
</dbReference>
<accession>A0A8S2THQ7</accession>
<name>A0A8S2THQ7_9BILA</name>
<gene>
    <name evidence="1" type="ORF">SMN809_LOCUS25290</name>
</gene>
<sequence>MRSLIKVINYYDKSQDFIMFVTRAVRIIDLI</sequence>
<evidence type="ECO:0000313" key="2">
    <source>
        <dbReference type="Proteomes" id="UP000676336"/>
    </source>
</evidence>
<protein>
    <submittedName>
        <fullName evidence="1">Uncharacterized protein</fullName>
    </submittedName>
</protein>
<reference evidence="1" key="1">
    <citation type="submission" date="2021-02" db="EMBL/GenBank/DDBJ databases">
        <authorList>
            <person name="Nowell W R."/>
        </authorList>
    </citation>
    <scope>NUCLEOTIDE SEQUENCE</scope>
</reference>
<dbReference type="AlphaFoldDB" id="A0A8S2THQ7"/>